<dbReference type="Proteomes" id="UP001442841">
    <property type="component" value="Chromosome"/>
</dbReference>
<protein>
    <submittedName>
        <fullName evidence="2">Replication initiator</fullName>
    </submittedName>
</protein>
<evidence type="ECO:0000256" key="1">
    <source>
        <dbReference type="SAM" id="MobiDB-lite"/>
    </source>
</evidence>
<dbReference type="Pfam" id="PF20199">
    <property type="entry name" value="RepSA"/>
    <property type="match status" value="1"/>
</dbReference>
<organism evidence="2 3">
    <name type="scientific">Ammonicoccus fulvus</name>
    <dbReference type="NCBI Taxonomy" id="3138240"/>
    <lineage>
        <taxon>Bacteria</taxon>
        <taxon>Bacillati</taxon>
        <taxon>Actinomycetota</taxon>
        <taxon>Actinomycetes</taxon>
        <taxon>Propionibacteriales</taxon>
        <taxon>Propionibacteriaceae</taxon>
        <taxon>Ammonicoccus</taxon>
    </lineage>
</organism>
<dbReference type="EMBL" id="CP154795">
    <property type="protein sequence ID" value="XAN06832.1"/>
    <property type="molecule type" value="Genomic_DNA"/>
</dbReference>
<dbReference type="InterPro" id="IPR046828">
    <property type="entry name" value="RepSA"/>
</dbReference>
<evidence type="ECO:0000313" key="2">
    <source>
        <dbReference type="EMBL" id="XAN06832.1"/>
    </source>
</evidence>
<gene>
    <name evidence="2" type="ORF">AADG42_05740</name>
</gene>
<feature type="region of interest" description="Disordered" evidence="1">
    <location>
        <begin position="1"/>
        <end position="22"/>
    </location>
</feature>
<accession>A0ABZ3FLC6</accession>
<proteinExistence type="predicted"/>
<evidence type="ECO:0000313" key="3">
    <source>
        <dbReference type="Proteomes" id="UP001442841"/>
    </source>
</evidence>
<name>A0ABZ3FLC6_9ACTN</name>
<reference evidence="2 3" key="1">
    <citation type="submission" date="2024-04" db="EMBL/GenBank/DDBJ databases">
        <title>Isolation of an actinomycete strain from pig manure.</title>
        <authorList>
            <person name="Gong T."/>
            <person name="Yu Z."/>
            <person name="An M."/>
            <person name="Wei C."/>
            <person name="Yang W."/>
            <person name="Liu L."/>
        </authorList>
    </citation>
    <scope>NUCLEOTIDE SEQUENCE [LARGE SCALE GENOMIC DNA]</scope>
    <source>
        <strain evidence="2 3">ZF39</strain>
    </source>
</reference>
<sequence length="514" mass="55795">MTVTDRFSDEAPSGSGFPGHGESAPLELPAHLAASVLSRLLDGTHEAFADTLAAVGNCQQPIRLTGSTITLDRATGEVLSSWSSDQAPLGALYRPCGNRRAEVCLSCSRVYARDTFAMIRAGVAGGKTIPTTVATNPLLFVTLTAPSFGLVHGTRENNKPCRPRSSDRVETCPHGVRLSCTARHAEDDAVVGSPLCWDCYDWTSAVVWQWHAPELWRRTTITLRRALAAALGVPPSRLKERASVQYAKVAEYQARGIVHFHALIRLDGPDGPGSPAPLDADALAELVATVARSVTCPAPPTSETDSPRVIAWGRQLDVRTVRHHATARKSETLSAGQVAGYLAKYATKDASSGGLSQRPHVRRLAQVCRDLGALATRRHVLGHHRKGSTIVPLDPKTGRDHYALLGKWAHMAGFRGHFSSKSRRYSVTLGQLRRARQRYRRLLDQAARDGEALDTRDLEARLLAAEDDDTTLVVGSWAYGGTGWPRIGDEALAIAAAARAREYAQWKAARRKNR</sequence>
<dbReference type="RefSeq" id="WP_425308265.1">
    <property type="nucleotide sequence ID" value="NZ_CP154795.1"/>
</dbReference>
<keyword evidence="3" id="KW-1185">Reference proteome</keyword>